<dbReference type="AlphaFoldDB" id="A0A6M8BM73"/>
<dbReference type="Pfam" id="PF16258">
    <property type="entry name" value="DUF4912"/>
    <property type="match status" value="1"/>
</dbReference>
<protein>
    <submittedName>
        <fullName evidence="2">DUF4912 domain-containing protein</fullName>
    </submittedName>
</protein>
<reference evidence="2 3" key="1">
    <citation type="submission" date="2020-05" db="EMBL/GenBank/DDBJ databases">
        <title>Complete genome sequence of of a novel Thermoleptolyngbya strain isolated from hot springs of Ganzi, Sichuan China.</title>
        <authorList>
            <person name="Tang J."/>
            <person name="Daroch M."/>
            <person name="Li L."/>
            <person name="Waleron K."/>
            <person name="Waleron M."/>
            <person name="Waleron M."/>
        </authorList>
    </citation>
    <scope>NUCLEOTIDE SEQUENCE [LARGE SCALE GENOMIC DNA]</scope>
    <source>
        <strain evidence="2 3">PKUAC-SCTA183</strain>
    </source>
</reference>
<dbReference type="KEGG" id="theu:HPC62_08445"/>
<keyword evidence="3" id="KW-1185">Reference proteome</keyword>
<dbReference type="Proteomes" id="UP000505210">
    <property type="component" value="Chromosome"/>
</dbReference>
<proteinExistence type="predicted"/>
<evidence type="ECO:0000313" key="2">
    <source>
        <dbReference type="EMBL" id="QKD84851.1"/>
    </source>
</evidence>
<dbReference type="EMBL" id="CP053661">
    <property type="protein sequence ID" value="QKD84851.1"/>
    <property type="molecule type" value="Genomic_DNA"/>
</dbReference>
<sequence>MAALAKEDDQSAVEAAKFDVGQTDLSAERLADVDTNLPDLPDGYGESRIVLMPRDPQWAYTYWDVPDQHKALLRGQGGQRLALRLYDVTDIDAHSQRPHSVQQYDCDELARDWYLPIPVSDRDYLVEIGYLTPDGMWLVLARSNAVRIPPIYPSDWFEDQFITLGWDEDRRGKTFLRLIPPGRRVADTGNPIYDEIFDMAESAEAMRLAGSLYGSMQQVPASVQGSHQMESGAALSSMQASGAAISSYVHSESGAALSSMQASGAAISSFVFSAEMGQWSGKTESGVGLYTESGVGRYTESGVGMSGVGMSGVGMSGVGMSGVGMSGVGMSGVGRYTESGVGMSGVGMYTMSGARLYTESGGALYTMSGVGLYTESGVGRYTESGMGMSGVGMYSMSGVGMSGVGMYSMSGVGISGVGMSGVGMYSMSGVGMSGVGMYSMSGVGMSGVGMSGVGMYSMSGVGMGYPGPMSYARMSGVGMYTESGAGLYTMSGAGIYSQSGVGIPNFSGIGMSGVGFFGSMPPIRARKFWLVADAELIIYGATEPDASVTIAGRPVTLNPDGTFRFQMSFQDGTLDFPILAVAADGVQTRAVHMRFNRETPERRTSTKDEAMDQPY</sequence>
<dbReference type="InterPro" id="IPR032585">
    <property type="entry name" value="DUF4912"/>
</dbReference>
<evidence type="ECO:0000256" key="1">
    <source>
        <dbReference type="SAM" id="MobiDB-lite"/>
    </source>
</evidence>
<evidence type="ECO:0000313" key="3">
    <source>
        <dbReference type="Proteomes" id="UP000505210"/>
    </source>
</evidence>
<gene>
    <name evidence="2" type="ORF">HPC62_08445</name>
</gene>
<accession>A0A6M8BM73</accession>
<name>A0A6M8BM73_9CYAN</name>
<feature type="region of interest" description="Disordered" evidence="1">
    <location>
        <begin position="596"/>
        <end position="615"/>
    </location>
</feature>
<organism evidence="2 3">
    <name type="scientific">Thermoleptolyngbya sichuanensis A183</name>
    <dbReference type="NCBI Taxonomy" id="2737172"/>
    <lineage>
        <taxon>Bacteria</taxon>
        <taxon>Bacillati</taxon>
        <taxon>Cyanobacteriota</taxon>
        <taxon>Cyanophyceae</taxon>
        <taxon>Oculatellales</taxon>
        <taxon>Oculatellaceae</taxon>
        <taxon>Thermoleptolyngbya</taxon>
        <taxon>Thermoleptolyngbya sichuanensis</taxon>
    </lineage>
</organism>